<dbReference type="Pfam" id="PF13432">
    <property type="entry name" value="TPR_16"/>
    <property type="match status" value="1"/>
</dbReference>
<keyword evidence="1" id="KW-0802">TPR repeat</keyword>
<name>A0AAJ6VW74_9ACAR</name>
<evidence type="ECO:0000256" key="1">
    <source>
        <dbReference type="PROSITE-ProRule" id="PRU00339"/>
    </source>
</evidence>
<evidence type="ECO:0000313" key="4">
    <source>
        <dbReference type="RefSeq" id="XP_003739681.1"/>
    </source>
</evidence>
<accession>A0AAJ6VW74</accession>
<feature type="compositionally biased region" description="Basic and acidic residues" evidence="2">
    <location>
        <begin position="168"/>
        <end position="188"/>
    </location>
</feature>
<gene>
    <name evidence="4" type="primary">LOC100908015</name>
</gene>
<feature type="compositionally biased region" description="Acidic residues" evidence="2">
    <location>
        <begin position="157"/>
        <end position="167"/>
    </location>
</feature>
<protein>
    <submittedName>
        <fullName evidence="4">General transcription factor 3C polypeptide 3</fullName>
    </submittedName>
</protein>
<dbReference type="SUPFAM" id="SSF48452">
    <property type="entry name" value="TPR-like"/>
    <property type="match status" value="3"/>
</dbReference>
<dbReference type="InterPro" id="IPR019734">
    <property type="entry name" value="TPR_rpt"/>
</dbReference>
<feature type="compositionally biased region" description="Acidic residues" evidence="2">
    <location>
        <begin position="25"/>
        <end position="36"/>
    </location>
</feature>
<dbReference type="KEGG" id="goe:100908015"/>
<keyword evidence="3" id="KW-1185">Reference proteome</keyword>
<dbReference type="RefSeq" id="XP_003739681.1">
    <property type="nucleotide sequence ID" value="XM_003739633.1"/>
</dbReference>
<dbReference type="InterPro" id="IPR011990">
    <property type="entry name" value="TPR-like_helical_dom_sf"/>
</dbReference>
<feature type="repeat" description="TPR" evidence="1">
    <location>
        <begin position="839"/>
        <end position="872"/>
    </location>
</feature>
<dbReference type="AlphaFoldDB" id="A0AAJ6VW74"/>
<dbReference type="SMART" id="SM00028">
    <property type="entry name" value="TPR"/>
    <property type="match status" value="4"/>
</dbReference>
<proteinExistence type="predicted"/>
<feature type="repeat" description="TPR" evidence="1">
    <location>
        <begin position="270"/>
        <end position="303"/>
    </location>
</feature>
<evidence type="ECO:0000256" key="2">
    <source>
        <dbReference type="SAM" id="MobiDB-lite"/>
    </source>
</evidence>
<dbReference type="PANTHER" id="PTHR23082">
    <property type="entry name" value="TRANSCRIPTION INITIATION FACTOR IIIC TFIIIC , POLYPEPTIDE 3-RELATED"/>
    <property type="match status" value="1"/>
</dbReference>
<dbReference type="Gene3D" id="1.25.40.10">
    <property type="entry name" value="Tetratricopeptide repeat domain"/>
    <property type="match status" value="2"/>
</dbReference>
<evidence type="ECO:0000313" key="3">
    <source>
        <dbReference type="Proteomes" id="UP000694867"/>
    </source>
</evidence>
<organism evidence="3 4">
    <name type="scientific">Galendromus occidentalis</name>
    <name type="common">western predatory mite</name>
    <dbReference type="NCBI Taxonomy" id="34638"/>
    <lineage>
        <taxon>Eukaryota</taxon>
        <taxon>Metazoa</taxon>
        <taxon>Ecdysozoa</taxon>
        <taxon>Arthropoda</taxon>
        <taxon>Chelicerata</taxon>
        <taxon>Arachnida</taxon>
        <taxon>Acari</taxon>
        <taxon>Parasitiformes</taxon>
        <taxon>Mesostigmata</taxon>
        <taxon>Gamasina</taxon>
        <taxon>Phytoseioidea</taxon>
        <taxon>Phytoseiidae</taxon>
        <taxon>Typhlodrominae</taxon>
        <taxon>Galendromus</taxon>
    </lineage>
</organism>
<feature type="region of interest" description="Disordered" evidence="2">
    <location>
        <begin position="52"/>
        <end position="127"/>
    </location>
</feature>
<dbReference type="PROSITE" id="PS50005">
    <property type="entry name" value="TPR"/>
    <property type="match status" value="3"/>
</dbReference>
<dbReference type="Pfam" id="PF13181">
    <property type="entry name" value="TPR_8"/>
    <property type="match status" value="1"/>
</dbReference>
<dbReference type="GO" id="GO:0000127">
    <property type="term" value="C:transcription factor TFIIIC complex"/>
    <property type="evidence" value="ECO:0007669"/>
    <property type="project" value="TreeGrafter"/>
</dbReference>
<feature type="compositionally biased region" description="Acidic residues" evidence="2">
    <location>
        <begin position="86"/>
        <end position="97"/>
    </location>
</feature>
<feature type="repeat" description="TPR" evidence="1">
    <location>
        <begin position="236"/>
        <end position="269"/>
    </location>
</feature>
<dbReference type="Proteomes" id="UP000694867">
    <property type="component" value="Unplaced"/>
</dbReference>
<dbReference type="InterPro" id="IPR039340">
    <property type="entry name" value="Tfc4/TFIIIC-102/Sfc4"/>
</dbReference>
<feature type="region of interest" description="Disordered" evidence="2">
    <location>
        <begin position="1"/>
        <end position="37"/>
    </location>
</feature>
<dbReference type="GO" id="GO:0006383">
    <property type="term" value="P:transcription by RNA polymerase III"/>
    <property type="evidence" value="ECO:0007669"/>
    <property type="project" value="InterPro"/>
</dbReference>
<dbReference type="PANTHER" id="PTHR23082:SF0">
    <property type="entry name" value="GENERAL TRANSCRIPTION FACTOR 3C POLYPEPTIDE 3"/>
    <property type="match status" value="1"/>
</dbReference>
<feature type="region of interest" description="Disordered" evidence="2">
    <location>
        <begin position="153"/>
        <end position="193"/>
    </location>
</feature>
<reference evidence="4" key="1">
    <citation type="submission" date="2025-08" db="UniProtKB">
        <authorList>
            <consortium name="RefSeq"/>
        </authorList>
    </citation>
    <scope>IDENTIFICATION</scope>
</reference>
<dbReference type="GeneID" id="100908015"/>
<sequence>MEDDPFKNLFGNVSDPRLQELREGADEDDEEADSEVSLEVAGEAEAISRVMQELPGALTSERSRRQTRSKTLHEDFVGLLTSSESEGFDDDRDEDYVADPRQLRKMKREQASSAQSDGDSIGPSMPHDAYEITKSFLEGNISFSDFAEKMDVKGEADGDDSEDEVDSREDVGESPKEVHEHARAESSKAPKIRRFKKLPRDLQGSLGQASLHLAAGRLDEAIEKCMEVIRIAPDAADAYKTLGTIFMQQGDDLKALQVSMIGVYLRPNDAQEWHRLASWSLDLGNREQALLCFKRAVKAEPENAEFYLEIVTLASELGNHRDCFRYGTSVIPRFAENQAQMCIQLSRTIAQIQYKYGKPTKGAEVLELAFRRFPDAISSEDVHMLLEIQIEAELFTKALKVLISHCGIEVEPRLDPDAEHWDLRDAKSLKMVNLPLDILSKCIVCVAHLGGVHLVLDSVEPIIKGGLDATGDLVFDVAEAFLQNGATSRSRELCELLLKTEKFNIAGVWWLLAQNLQNFPDEESQCIKAYRKVLEMAPDHIDARLMFSSFLEKSGSKADAIEVLKGNNDLKLLKKRFELAQEKSDMEEFCNTLFLLLSAATVHLPEDLKIPMLSEWAQMKGRIEFIKNELAKRGLPIDFPNYRPNRIEFHGHIREALRYLLKANRMDLYLDICCRAALIWCLHDTLHDSHTFHLYTLVGAMKLNLDEVSYQAFRLLCRTYPSCVRLWNFFGIFINRSLLVRHNKFVLRLLRAKPDSVVLCLLNGHNALTLGSYRHALAEYFFLLEREDCPSDIIPLINLSICIAYLQLALQKFCVNRYSLLCHAVTFCKKYAQVRGDCQETFYNVGRFAHQSGLLNIALHFYKKALESEPVPSEDGMLDLRMEIAYNISRIYQHAGNVHLARYYVHKYMVI</sequence>